<dbReference type="Proteomes" id="UP000625711">
    <property type="component" value="Unassembled WGS sequence"/>
</dbReference>
<sequence length="27" mass="2816">MPQNGGKSEPADERDGGARNSSPENTN</sequence>
<dbReference type="EMBL" id="JAACXV010003282">
    <property type="protein sequence ID" value="KAF7277248.1"/>
    <property type="molecule type" value="Genomic_DNA"/>
</dbReference>
<comment type="caution">
    <text evidence="2">The sequence shown here is derived from an EMBL/GenBank/DDBJ whole genome shotgun (WGS) entry which is preliminary data.</text>
</comment>
<name>A0A834IEQ8_RHYFE</name>
<keyword evidence="3" id="KW-1185">Reference proteome</keyword>
<reference evidence="2" key="1">
    <citation type="submission" date="2020-08" db="EMBL/GenBank/DDBJ databases">
        <title>Genome sequencing and assembly of the red palm weevil Rhynchophorus ferrugineus.</title>
        <authorList>
            <person name="Dias G.B."/>
            <person name="Bergman C.M."/>
            <person name="Manee M."/>
        </authorList>
    </citation>
    <scope>NUCLEOTIDE SEQUENCE</scope>
    <source>
        <strain evidence="2">AA-2017</strain>
        <tissue evidence="2">Whole larva</tissue>
    </source>
</reference>
<protein>
    <submittedName>
        <fullName evidence="2">Uncharacterized protein</fullName>
    </submittedName>
</protein>
<gene>
    <name evidence="2" type="ORF">GWI33_009007</name>
</gene>
<proteinExistence type="predicted"/>
<feature type="region of interest" description="Disordered" evidence="1">
    <location>
        <begin position="1"/>
        <end position="27"/>
    </location>
</feature>
<feature type="non-terminal residue" evidence="2">
    <location>
        <position position="27"/>
    </location>
</feature>
<dbReference type="AlphaFoldDB" id="A0A834IEQ8"/>
<evidence type="ECO:0000313" key="2">
    <source>
        <dbReference type="EMBL" id="KAF7277248.1"/>
    </source>
</evidence>
<organism evidence="2 3">
    <name type="scientific">Rhynchophorus ferrugineus</name>
    <name type="common">Red palm weevil</name>
    <name type="synonym">Curculio ferrugineus</name>
    <dbReference type="NCBI Taxonomy" id="354439"/>
    <lineage>
        <taxon>Eukaryota</taxon>
        <taxon>Metazoa</taxon>
        <taxon>Ecdysozoa</taxon>
        <taxon>Arthropoda</taxon>
        <taxon>Hexapoda</taxon>
        <taxon>Insecta</taxon>
        <taxon>Pterygota</taxon>
        <taxon>Neoptera</taxon>
        <taxon>Endopterygota</taxon>
        <taxon>Coleoptera</taxon>
        <taxon>Polyphaga</taxon>
        <taxon>Cucujiformia</taxon>
        <taxon>Curculionidae</taxon>
        <taxon>Dryophthorinae</taxon>
        <taxon>Rhynchophorus</taxon>
    </lineage>
</organism>
<evidence type="ECO:0000256" key="1">
    <source>
        <dbReference type="SAM" id="MobiDB-lite"/>
    </source>
</evidence>
<evidence type="ECO:0000313" key="3">
    <source>
        <dbReference type="Proteomes" id="UP000625711"/>
    </source>
</evidence>
<accession>A0A834IEQ8</accession>